<dbReference type="Proteomes" id="UP000793456">
    <property type="component" value="Chromosome VI"/>
</dbReference>
<name>A0ACD3RG55_LARCR</name>
<dbReference type="EMBL" id="CM011679">
    <property type="protein sequence ID" value="TMS18561.1"/>
    <property type="molecule type" value="Genomic_DNA"/>
</dbReference>
<sequence length="96" mass="10751">MSSGETDGNGGIMGESGLGKSTLINSLFLTDLYSPEYPGPSHRIKKTVQVEQSKVLIMKEIQEHKIKIYEFPETDDEEEMKMVRKIKVCSSEATLL</sequence>
<protein>
    <submittedName>
        <fullName evidence="1">Uncharacterized protein</fullName>
    </submittedName>
</protein>
<gene>
    <name evidence="1" type="ORF">E3U43_010887</name>
</gene>
<reference evidence="1" key="1">
    <citation type="submission" date="2018-11" db="EMBL/GenBank/DDBJ databases">
        <title>The sequence and de novo assembly of Larimichthys crocea genome using PacBio and Hi-C technologies.</title>
        <authorList>
            <person name="Xu P."/>
            <person name="Chen B."/>
            <person name="Zhou Z."/>
            <person name="Ke Q."/>
            <person name="Wu Y."/>
            <person name="Bai H."/>
            <person name="Pu F."/>
        </authorList>
    </citation>
    <scope>NUCLEOTIDE SEQUENCE</scope>
    <source>
        <tissue evidence="1">Muscle</tissue>
    </source>
</reference>
<evidence type="ECO:0000313" key="1">
    <source>
        <dbReference type="EMBL" id="TMS18561.1"/>
    </source>
</evidence>
<evidence type="ECO:0000313" key="2">
    <source>
        <dbReference type="Proteomes" id="UP000793456"/>
    </source>
</evidence>
<comment type="caution">
    <text evidence="1">The sequence shown here is derived from an EMBL/GenBank/DDBJ whole genome shotgun (WGS) entry which is preliminary data.</text>
</comment>
<keyword evidence="2" id="KW-1185">Reference proteome</keyword>
<proteinExistence type="predicted"/>
<organism evidence="1 2">
    <name type="scientific">Larimichthys crocea</name>
    <name type="common">Large yellow croaker</name>
    <name type="synonym">Pseudosciaena crocea</name>
    <dbReference type="NCBI Taxonomy" id="215358"/>
    <lineage>
        <taxon>Eukaryota</taxon>
        <taxon>Metazoa</taxon>
        <taxon>Chordata</taxon>
        <taxon>Craniata</taxon>
        <taxon>Vertebrata</taxon>
        <taxon>Euteleostomi</taxon>
        <taxon>Actinopterygii</taxon>
        <taxon>Neopterygii</taxon>
        <taxon>Teleostei</taxon>
        <taxon>Neoteleostei</taxon>
        <taxon>Acanthomorphata</taxon>
        <taxon>Eupercaria</taxon>
        <taxon>Sciaenidae</taxon>
        <taxon>Larimichthys</taxon>
    </lineage>
</organism>
<accession>A0ACD3RG55</accession>